<dbReference type="SMART" id="SM00220">
    <property type="entry name" value="S_TKc"/>
    <property type="match status" value="1"/>
</dbReference>
<dbReference type="GO" id="GO:0005737">
    <property type="term" value="C:cytoplasm"/>
    <property type="evidence" value="ECO:0000318"/>
    <property type="project" value="GO_Central"/>
</dbReference>
<evidence type="ECO:0000256" key="7">
    <source>
        <dbReference type="PROSITE-ProRule" id="PRU10141"/>
    </source>
</evidence>
<dbReference type="InterPro" id="IPR011009">
    <property type="entry name" value="Kinase-like_dom_sf"/>
</dbReference>
<dbReference type="PROSITE" id="PS50011">
    <property type="entry name" value="PROTEIN_KINASE_DOM"/>
    <property type="match status" value="1"/>
</dbReference>
<dbReference type="FunFam" id="1.10.510.10:FF:000913">
    <property type="entry name" value="Non-specific serine/threonine protein kinase"/>
    <property type="match status" value="1"/>
</dbReference>
<accession>Q757U5</accession>
<dbReference type="InterPro" id="IPR000719">
    <property type="entry name" value="Prot_kinase_dom"/>
</dbReference>
<keyword evidence="5" id="KW-0418">Kinase</keyword>
<sequence length="536" mass="60850">MALFKFDEEISRRTSNCSGAILLDEFEDSHSEPSHDVDSDDFGQHHEQDLPWYKNLMSLNPTATAPKDFVSSPLVHSSISAREPAYTPARSRRRSSLYNKFAVSTPPNTTRFPVSVDAEAFLDPTLPEGMSPSFQKRQTPRKLEDFKPVRVLGRGAYGKVLLVKDQLTSKLFAMKQLKKAEIVVTAPEEESTDGEDAVLLPAVVEKRVERTFAERTILSQLEHPNIVKLFYSFHDHHKLYLVLQYIPGGELFYHLKEQGTLDEVTVSFYAAEISCALKFLHSKGIVYRDLKPENCLLDDKGHLVLTDFGLSKRGVNQADSPLGGEQVEELYSIIGTPEYCAPEILCGQPYTQNCDWYSLGSLTYDMLIGKPPFTGANHKVILSKIKQDKGIKIPHYLSDGMKDYLNALLKKDIGKRWDVDRFWDKEGTKTKKKKAGQAKTSCYQSHFIFRKINWKLMENGDLQRTTYGPIIPVITDWELAENFDSEFTGMRLESEDIQENGIRIQNNRDGSSGGMRNDVFKGFSFVASTSYLDRYF</sequence>
<dbReference type="STRING" id="284811.Q757U5"/>
<keyword evidence="3" id="KW-0808">Transferase</keyword>
<keyword evidence="11" id="KW-1185">Reference proteome</keyword>
<dbReference type="PROSITE" id="PS51285">
    <property type="entry name" value="AGC_KINASE_CTER"/>
    <property type="match status" value="1"/>
</dbReference>
<proteinExistence type="predicted"/>
<dbReference type="GO" id="GO:0005654">
    <property type="term" value="C:nucleoplasm"/>
    <property type="evidence" value="ECO:0000318"/>
    <property type="project" value="GO_Central"/>
</dbReference>
<dbReference type="InterPro" id="IPR008271">
    <property type="entry name" value="Ser/Thr_kinase_AS"/>
</dbReference>
<dbReference type="Gene3D" id="3.30.200.20">
    <property type="entry name" value="Phosphorylase Kinase, domain 1"/>
    <property type="match status" value="1"/>
</dbReference>
<dbReference type="CDD" id="cd05123">
    <property type="entry name" value="STKc_AGC"/>
    <property type="match status" value="1"/>
</dbReference>
<keyword evidence="2" id="KW-0597">Phosphoprotein</keyword>
<evidence type="ECO:0000259" key="8">
    <source>
        <dbReference type="PROSITE" id="PS50011"/>
    </source>
</evidence>
<feature type="domain" description="AGC-kinase C-terminal" evidence="9">
    <location>
        <begin position="450"/>
        <end position="535"/>
    </location>
</feature>
<keyword evidence="1" id="KW-0723">Serine/threonine-protein kinase</keyword>
<dbReference type="FunCoup" id="Q757U5">
    <property type="interactions" value="157"/>
</dbReference>
<dbReference type="eggNOG" id="KOG0598">
    <property type="taxonomic scope" value="Eukaryota"/>
</dbReference>
<evidence type="ECO:0000256" key="1">
    <source>
        <dbReference type="ARBA" id="ARBA00022527"/>
    </source>
</evidence>
<dbReference type="Pfam" id="PF00069">
    <property type="entry name" value="Pkinase"/>
    <property type="match status" value="1"/>
</dbReference>
<protein>
    <submittedName>
        <fullName evidence="10">AEL083Wp</fullName>
    </submittedName>
</protein>
<dbReference type="GO" id="GO:0005524">
    <property type="term" value="F:ATP binding"/>
    <property type="evidence" value="ECO:0007669"/>
    <property type="project" value="UniProtKB-UniRule"/>
</dbReference>
<dbReference type="InterPro" id="IPR017441">
    <property type="entry name" value="Protein_kinase_ATP_BS"/>
</dbReference>
<evidence type="ECO:0000313" key="10">
    <source>
        <dbReference type="EMBL" id="AAS52602.1"/>
    </source>
</evidence>
<dbReference type="EMBL" id="AE016818">
    <property type="protein sequence ID" value="AAS52602.1"/>
    <property type="molecule type" value="Genomic_DNA"/>
</dbReference>
<evidence type="ECO:0000256" key="2">
    <source>
        <dbReference type="ARBA" id="ARBA00022553"/>
    </source>
</evidence>
<dbReference type="OrthoDB" id="63267at2759"/>
<dbReference type="SUPFAM" id="SSF56112">
    <property type="entry name" value="Protein kinase-like (PK-like)"/>
    <property type="match status" value="1"/>
</dbReference>
<evidence type="ECO:0000256" key="6">
    <source>
        <dbReference type="ARBA" id="ARBA00022840"/>
    </source>
</evidence>
<evidence type="ECO:0000313" key="11">
    <source>
        <dbReference type="Proteomes" id="UP000000591"/>
    </source>
</evidence>
<dbReference type="GO" id="GO:0004674">
    <property type="term" value="F:protein serine/threonine kinase activity"/>
    <property type="evidence" value="ECO:0000318"/>
    <property type="project" value="GO_Central"/>
</dbReference>
<keyword evidence="6 7" id="KW-0067">ATP-binding</keyword>
<dbReference type="PROSITE" id="PS00107">
    <property type="entry name" value="PROTEIN_KINASE_ATP"/>
    <property type="match status" value="1"/>
</dbReference>
<organism evidence="10 11">
    <name type="scientific">Eremothecium gossypii (strain ATCC 10895 / CBS 109.51 / FGSC 9923 / NRRL Y-1056)</name>
    <name type="common">Yeast</name>
    <name type="synonym">Ashbya gossypii</name>
    <dbReference type="NCBI Taxonomy" id="284811"/>
    <lineage>
        <taxon>Eukaryota</taxon>
        <taxon>Fungi</taxon>
        <taxon>Dikarya</taxon>
        <taxon>Ascomycota</taxon>
        <taxon>Saccharomycotina</taxon>
        <taxon>Saccharomycetes</taxon>
        <taxon>Saccharomycetales</taxon>
        <taxon>Saccharomycetaceae</taxon>
        <taxon>Eremothecium</taxon>
    </lineage>
</organism>
<dbReference type="Gene3D" id="1.10.510.10">
    <property type="entry name" value="Transferase(Phosphotransferase) domain 1"/>
    <property type="match status" value="1"/>
</dbReference>
<feature type="binding site" evidence="7">
    <location>
        <position position="175"/>
    </location>
    <ligand>
        <name>ATP</name>
        <dbReference type="ChEBI" id="CHEBI:30616"/>
    </ligand>
</feature>
<dbReference type="OMA" id="IFRKIDW"/>
<dbReference type="SMART" id="SM00133">
    <property type="entry name" value="S_TK_X"/>
    <property type="match status" value="1"/>
</dbReference>
<reference evidence="10 11" key="1">
    <citation type="journal article" date="2004" name="Science">
        <title>The Ashbya gossypii genome as a tool for mapping the ancient Saccharomyces cerevisiae genome.</title>
        <authorList>
            <person name="Dietrich F.S."/>
            <person name="Voegeli S."/>
            <person name="Brachat S."/>
            <person name="Lerch A."/>
            <person name="Gates K."/>
            <person name="Steiner S."/>
            <person name="Mohr C."/>
            <person name="Pohlmann R."/>
            <person name="Luedi P."/>
            <person name="Choi S."/>
            <person name="Wing R.A."/>
            <person name="Flavier A."/>
            <person name="Gaffney T.D."/>
            <person name="Philippsen P."/>
        </authorList>
    </citation>
    <scope>NUCLEOTIDE SEQUENCE [LARGE SCALE GENOMIC DNA]</scope>
    <source>
        <strain evidence="11">ATCC 10895 / CBS 109.51 / FGSC 9923 / NRRL Y-1056</strain>
    </source>
</reference>
<name>Q757U5_EREGS</name>
<dbReference type="AlphaFoldDB" id="Q757U5"/>
<dbReference type="RefSeq" id="NP_984778.1">
    <property type="nucleotide sequence ID" value="NM_210132.1"/>
</dbReference>
<feature type="domain" description="Protein kinase" evidence="8">
    <location>
        <begin position="146"/>
        <end position="449"/>
    </location>
</feature>
<dbReference type="Pfam" id="PF00433">
    <property type="entry name" value="Pkinase_C"/>
    <property type="match status" value="1"/>
</dbReference>
<keyword evidence="4 7" id="KW-0547">Nucleotide-binding</keyword>
<evidence type="ECO:0000256" key="5">
    <source>
        <dbReference type="ARBA" id="ARBA00022777"/>
    </source>
</evidence>
<dbReference type="HOGENOM" id="CLU_000288_63_5_1"/>
<evidence type="ECO:0000259" key="9">
    <source>
        <dbReference type="PROSITE" id="PS51285"/>
    </source>
</evidence>
<dbReference type="InterPro" id="IPR045270">
    <property type="entry name" value="STKc_AGC"/>
</dbReference>
<dbReference type="Proteomes" id="UP000000591">
    <property type="component" value="Chromosome V"/>
</dbReference>
<dbReference type="PANTHER" id="PTHR24351">
    <property type="entry name" value="RIBOSOMAL PROTEIN S6 KINASE"/>
    <property type="match status" value="1"/>
</dbReference>
<dbReference type="InParanoid" id="Q757U5"/>
<reference evidence="11" key="2">
    <citation type="journal article" date="2013" name="G3 (Bethesda)">
        <title>Genomes of Ashbya fungi isolated from insects reveal four mating-type loci, numerous translocations, lack of transposons, and distinct gene duplications.</title>
        <authorList>
            <person name="Dietrich F.S."/>
            <person name="Voegeli S."/>
            <person name="Kuo S."/>
            <person name="Philippsen P."/>
        </authorList>
    </citation>
    <scope>GENOME REANNOTATION</scope>
    <source>
        <strain evidence="11">ATCC 10895 / CBS 109.51 / FGSC 9923 / NRRL Y-1056</strain>
    </source>
</reference>
<evidence type="ECO:0000256" key="3">
    <source>
        <dbReference type="ARBA" id="ARBA00022679"/>
    </source>
</evidence>
<dbReference type="KEGG" id="ago:AGOS_AEL083W"/>
<dbReference type="PROSITE" id="PS00108">
    <property type="entry name" value="PROTEIN_KINASE_ST"/>
    <property type="match status" value="1"/>
</dbReference>
<dbReference type="GeneID" id="4620968"/>
<gene>
    <name evidence="10" type="ORF">AGOS_AEL083W</name>
</gene>
<dbReference type="InterPro" id="IPR000961">
    <property type="entry name" value="AGC-kinase_C"/>
</dbReference>
<dbReference type="InterPro" id="IPR017892">
    <property type="entry name" value="Pkinase_C"/>
</dbReference>
<evidence type="ECO:0000256" key="4">
    <source>
        <dbReference type="ARBA" id="ARBA00022741"/>
    </source>
</evidence>
<dbReference type="GO" id="GO:0038202">
    <property type="term" value="P:TORC1 signaling"/>
    <property type="evidence" value="ECO:0000318"/>
    <property type="project" value="GO_Central"/>
</dbReference>